<dbReference type="InterPro" id="IPR031322">
    <property type="entry name" value="Shikimate/glucono_kinase"/>
</dbReference>
<dbReference type="Gene3D" id="3.40.50.300">
    <property type="entry name" value="P-loop containing nucleotide triphosphate hydrolases"/>
    <property type="match status" value="1"/>
</dbReference>
<accession>A0ABR2P4B1</accession>
<proteinExistence type="inferred from homology"/>
<dbReference type="Pfam" id="PF01202">
    <property type="entry name" value="SKI"/>
    <property type="match status" value="1"/>
</dbReference>
<protein>
    <submittedName>
        <fullName evidence="4">Uncharacterized protein</fullName>
    </submittedName>
</protein>
<evidence type="ECO:0000256" key="2">
    <source>
        <dbReference type="ARBA" id="ARBA00022605"/>
    </source>
</evidence>
<gene>
    <name evidence="4" type="ORF">V6N11_073370</name>
</gene>
<organism evidence="4 5">
    <name type="scientific">Hibiscus sabdariffa</name>
    <name type="common">roselle</name>
    <dbReference type="NCBI Taxonomy" id="183260"/>
    <lineage>
        <taxon>Eukaryota</taxon>
        <taxon>Viridiplantae</taxon>
        <taxon>Streptophyta</taxon>
        <taxon>Embryophyta</taxon>
        <taxon>Tracheophyta</taxon>
        <taxon>Spermatophyta</taxon>
        <taxon>Magnoliopsida</taxon>
        <taxon>eudicotyledons</taxon>
        <taxon>Gunneridae</taxon>
        <taxon>Pentapetalae</taxon>
        <taxon>rosids</taxon>
        <taxon>malvids</taxon>
        <taxon>Malvales</taxon>
        <taxon>Malvaceae</taxon>
        <taxon>Malvoideae</taxon>
        <taxon>Hibiscus</taxon>
    </lineage>
</organism>
<comment type="caution">
    <text evidence="4">The sequence shown here is derived from an EMBL/GenBank/DDBJ whole genome shotgun (WGS) entry which is preliminary data.</text>
</comment>
<evidence type="ECO:0000313" key="4">
    <source>
        <dbReference type="EMBL" id="KAK8983274.1"/>
    </source>
</evidence>
<reference evidence="4 5" key="1">
    <citation type="journal article" date="2024" name="G3 (Bethesda)">
        <title>Genome assembly of Hibiscus sabdariffa L. provides insights into metabolisms of medicinal natural products.</title>
        <authorList>
            <person name="Kim T."/>
        </authorList>
    </citation>
    <scope>NUCLEOTIDE SEQUENCE [LARGE SCALE GENOMIC DNA]</scope>
    <source>
        <strain evidence="4">TK-2024</strain>
        <tissue evidence="4">Old leaves</tissue>
    </source>
</reference>
<keyword evidence="3" id="KW-0057">Aromatic amino acid biosynthesis</keyword>
<dbReference type="InterPro" id="IPR027417">
    <property type="entry name" value="P-loop_NTPase"/>
</dbReference>
<keyword evidence="2" id="KW-0028">Amino-acid biosynthesis</keyword>
<dbReference type="PANTHER" id="PTHR21087:SF16">
    <property type="entry name" value="SHIKIMATE KINASE 1, CHLOROPLASTIC"/>
    <property type="match status" value="1"/>
</dbReference>
<dbReference type="Proteomes" id="UP001396334">
    <property type="component" value="Unassembled WGS sequence"/>
</dbReference>
<sequence>MNNGCGVYVKHAALCPIIAGLPHFHHCPTGLMGSEKNTLGKILSHVLGYSFYDSATLIEQEVDGISVAEIFKCNRESFFRKNED</sequence>
<comment type="similarity">
    <text evidence="1">Belongs to the shikimate kinase family.</text>
</comment>
<evidence type="ECO:0000256" key="3">
    <source>
        <dbReference type="ARBA" id="ARBA00023141"/>
    </source>
</evidence>
<evidence type="ECO:0000313" key="5">
    <source>
        <dbReference type="Proteomes" id="UP001396334"/>
    </source>
</evidence>
<name>A0ABR2P4B1_9ROSI</name>
<dbReference type="EMBL" id="JBBPBN010000081">
    <property type="protein sequence ID" value="KAK8983274.1"/>
    <property type="molecule type" value="Genomic_DNA"/>
</dbReference>
<dbReference type="PANTHER" id="PTHR21087">
    <property type="entry name" value="SHIKIMATE KINASE"/>
    <property type="match status" value="1"/>
</dbReference>
<evidence type="ECO:0000256" key="1">
    <source>
        <dbReference type="ARBA" id="ARBA00006997"/>
    </source>
</evidence>
<keyword evidence="5" id="KW-1185">Reference proteome</keyword>